<sequence length="520" mass="58295">MSINCFTIISLWSCIDLDYFVLNAKKPTFEGFISQKQSLLATWSIHSNASSPITYFGLWKKRFLTSMTNLRPELNLKKPKFDLERWRALYGEIDTMRITRQIYRTESLRTLGAAASSSAQNMINTFDEGNSSLTSNNTYSADPISYINSDTYTDLTTSANPRAFVDPSTSVATAGKDSEVEADSMDLHTIFNKRAQGNQLSDQDINKLNSIIQSGGSDVKDKLASIASKTLLKQKWDATDDIIAKLSLSSICNLISPTTFDVLKDILGNEELLRLDNLPQPSYPGLSAENGRLLKDLLESSDNVNDLLEKVYTNQRDLVAKGKRTSELYTALAMIHLVVENLENWKVIDSEMTVYRRLASLLDILFWRSPVDLVDGDCSSLSSKDAMILNQTDDSDMVTSYGRKIDLMIMTSTQNFRIELNSSEWKRHHASPTLVLKQQSKNLRTNASILAKLIRLADCDHVIAMDWIGTTGYMYILMNDNGIFVAKSMACLAIPTSFGQLKGFQKTLDSLFSWKVLISN</sequence>
<evidence type="ECO:0000313" key="1">
    <source>
        <dbReference type="EMBL" id="ORE01047.1"/>
    </source>
</evidence>
<reference evidence="1" key="1">
    <citation type="journal article" date="2016" name="Proc. Natl. Acad. Sci. U.S.A.">
        <title>Lipid metabolic changes in an early divergent fungus govern the establishment of a mutualistic symbiosis with endobacteria.</title>
        <authorList>
            <person name="Lastovetsky O.A."/>
            <person name="Gaspar M.L."/>
            <person name="Mondo S.J."/>
            <person name="LaButti K.M."/>
            <person name="Sandor L."/>
            <person name="Grigoriev I.V."/>
            <person name="Henry S.A."/>
            <person name="Pawlowska T.E."/>
        </authorList>
    </citation>
    <scope>NUCLEOTIDE SEQUENCE [LARGE SCALE GENOMIC DNA]</scope>
    <source>
        <strain evidence="1">ATCC 52814</strain>
    </source>
</reference>
<dbReference type="OrthoDB" id="2286555at2759"/>
<dbReference type="AlphaFoldDB" id="A0A1X0QMR9"/>
<gene>
    <name evidence="1" type="ORF">BCV72DRAFT_237008</name>
</gene>
<protein>
    <submittedName>
        <fullName evidence="1">Uncharacterized protein</fullName>
    </submittedName>
</protein>
<dbReference type="VEuPathDB" id="FungiDB:BCV72DRAFT_237008"/>
<dbReference type="Proteomes" id="UP000242414">
    <property type="component" value="Unassembled WGS sequence"/>
</dbReference>
<accession>A0A1X0QMR9</accession>
<proteinExistence type="predicted"/>
<name>A0A1X0QMR9_RHIZD</name>
<organism evidence="1">
    <name type="scientific">Rhizopus microsporus var. microsporus</name>
    <dbReference type="NCBI Taxonomy" id="86635"/>
    <lineage>
        <taxon>Eukaryota</taxon>
        <taxon>Fungi</taxon>
        <taxon>Fungi incertae sedis</taxon>
        <taxon>Mucoromycota</taxon>
        <taxon>Mucoromycotina</taxon>
        <taxon>Mucoromycetes</taxon>
        <taxon>Mucorales</taxon>
        <taxon>Mucorineae</taxon>
        <taxon>Rhizopodaceae</taxon>
        <taxon>Rhizopus</taxon>
    </lineage>
</organism>
<dbReference type="EMBL" id="KV922193">
    <property type="protein sequence ID" value="ORE01047.1"/>
    <property type="molecule type" value="Genomic_DNA"/>
</dbReference>